<dbReference type="EMBL" id="JAMQAW010000042">
    <property type="protein sequence ID" value="MCM2392620.1"/>
    <property type="molecule type" value="Genomic_DNA"/>
</dbReference>
<feature type="transmembrane region" description="Helical" evidence="1">
    <location>
        <begin position="71"/>
        <end position="89"/>
    </location>
</feature>
<feature type="domain" description="YdbS-like PH" evidence="2">
    <location>
        <begin position="98"/>
        <end position="174"/>
    </location>
</feature>
<evidence type="ECO:0000313" key="3">
    <source>
        <dbReference type="EMBL" id="MCM2392620.1"/>
    </source>
</evidence>
<keyword evidence="1" id="KW-0812">Transmembrane</keyword>
<feature type="transmembrane region" description="Helical" evidence="1">
    <location>
        <begin position="34"/>
        <end position="59"/>
    </location>
</feature>
<evidence type="ECO:0000259" key="2">
    <source>
        <dbReference type="Pfam" id="PF03703"/>
    </source>
</evidence>
<name>A0ABT0UY91_9ACTN</name>
<proteinExistence type="predicted"/>
<dbReference type="InterPro" id="IPR005182">
    <property type="entry name" value="YdbS-like_PH"/>
</dbReference>
<dbReference type="Proteomes" id="UP001431429">
    <property type="component" value="Unassembled WGS sequence"/>
</dbReference>
<dbReference type="PANTHER" id="PTHR34473">
    <property type="entry name" value="UPF0699 TRANSMEMBRANE PROTEIN YDBS"/>
    <property type="match status" value="1"/>
</dbReference>
<sequence>MAHGIQPEPPFTLSGVELTRHPERSIRVSRIATAFGVLGITALLGALGAMVTSAIYLSVTKSRDWHDMLDWWDVRMTLMALLPAAFYAWRWNRIKAAWTFRGYHLDAEELYIRTGLLNRSLTVLAYARIQEVNVSSGPIQRRYRLATVTISSAAGREAIEDVDPQTAHDLRDRLTELARERRLPV</sequence>
<comment type="caution">
    <text evidence="3">The sequence shown here is derived from an EMBL/GenBank/DDBJ whole genome shotgun (WGS) entry which is preliminary data.</text>
</comment>
<keyword evidence="4" id="KW-1185">Reference proteome</keyword>
<gene>
    <name evidence="3" type="ORF">NBG84_30780</name>
</gene>
<keyword evidence="1" id="KW-0472">Membrane</keyword>
<accession>A0ABT0UY91</accession>
<organism evidence="3 4">
    <name type="scientific">Streptomyces albipurpureus</name>
    <dbReference type="NCBI Taxonomy" id="2897419"/>
    <lineage>
        <taxon>Bacteria</taxon>
        <taxon>Bacillati</taxon>
        <taxon>Actinomycetota</taxon>
        <taxon>Actinomycetes</taxon>
        <taxon>Kitasatosporales</taxon>
        <taxon>Streptomycetaceae</taxon>
        <taxon>Streptomyces</taxon>
    </lineage>
</organism>
<evidence type="ECO:0000313" key="4">
    <source>
        <dbReference type="Proteomes" id="UP001431429"/>
    </source>
</evidence>
<dbReference type="PANTHER" id="PTHR34473:SF3">
    <property type="entry name" value="TRANSMEMBRANE PROTEIN-RELATED"/>
    <property type="match status" value="1"/>
</dbReference>
<reference evidence="3" key="1">
    <citation type="submission" date="2022-06" db="EMBL/GenBank/DDBJ databases">
        <title>Genome public.</title>
        <authorList>
            <person name="Sun Q."/>
        </authorList>
    </citation>
    <scope>NUCLEOTIDE SEQUENCE</scope>
    <source>
        <strain evidence="3">CWNU-1</strain>
    </source>
</reference>
<dbReference type="Pfam" id="PF03703">
    <property type="entry name" value="bPH_2"/>
    <property type="match status" value="1"/>
</dbReference>
<keyword evidence="1" id="KW-1133">Transmembrane helix</keyword>
<evidence type="ECO:0000256" key="1">
    <source>
        <dbReference type="SAM" id="Phobius"/>
    </source>
</evidence>
<dbReference type="RefSeq" id="WP_250922946.1">
    <property type="nucleotide sequence ID" value="NZ_JAMQAW010000042.1"/>
</dbReference>
<protein>
    <submittedName>
        <fullName evidence="3">PH domain-containing protein</fullName>
    </submittedName>
</protein>